<evidence type="ECO:0000313" key="3">
    <source>
        <dbReference type="EMBL" id="PPL14400.1"/>
    </source>
</evidence>
<dbReference type="PANTHER" id="PTHR31793:SF37">
    <property type="entry name" value="ACYL-COA THIOESTER HYDROLASE YBGC"/>
    <property type="match status" value="1"/>
</dbReference>
<dbReference type="NCBIfam" id="TIGR00051">
    <property type="entry name" value="YbgC/FadM family acyl-CoA thioesterase"/>
    <property type="match status" value="1"/>
</dbReference>
<dbReference type="RefSeq" id="WP_104488405.1">
    <property type="nucleotide sequence ID" value="NZ_BMYB01000026.1"/>
</dbReference>
<organism evidence="3 4">
    <name type="scientific">Oceanisphaera arctica</name>
    <dbReference type="NCBI Taxonomy" id="641510"/>
    <lineage>
        <taxon>Bacteria</taxon>
        <taxon>Pseudomonadati</taxon>
        <taxon>Pseudomonadota</taxon>
        <taxon>Gammaproteobacteria</taxon>
        <taxon>Aeromonadales</taxon>
        <taxon>Aeromonadaceae</taxon>
        <taxon>Oceanisphaera</taxon>
    </lineage>
</organism>
<proteinExistence type="inferred from homology"/>
<keyword evidence="2" id="KW-0378">Hydrolase</keyword>
<reference evidence="4" key="1">
    <citation type="submission" date="2016-11" db="EMBL/GenBank/DDBJ databases">
        <authorList>
            <person name="Sisinthy S."/>
            <person name="Ara S."/>
            <person name="Gundlapally S.R."/>
        </authorList>
    </citation>
    <scope>NUCLEOTIDE SEQUENCE [LARGE SCALE GENOMIC DNA]</scope>
    <source>
        <strain evidence="4">V1-41</strain>
    </source>
</reference>
<dbReference type="OrthoDB" id="9808429at2"/>
<dbReference type="SUPFAM" id="SSF54637">
    <property type="entry name" value="Thioesterase/thiol ester dehydrase-isomerase"/>
    <property type="match status" value="1"/>
</dbReference>
<dbReference type="InterPro" id="IPR006684">
    <property type="entry name" value="YbgC/YbaW"/>
</dbReference>
<evidence type="ECO:0000256" key="2">
    <source>
        <dbReference type="ARBA" id="ARBA00022801"/>
    </source>
</evidence>
<dbReference type="InterPro" id="IPR050563">
    <property type="entry name" value="4-hydroxybenzoyl-CoA_TE"/>
</dbReference>
<name>A0A2P5TI93_9GAMM</name>
<comment type="similarity">
    <text evidence="1">Belongs to the 4-hydroxybenzoyl-CoA thioesterase family.</text>
</comment>
<dbReference type="PIRSF" id="PIRSF003230">
    <property type="entry name" value="YbgC"/>
    <property type="match status" value="1"/>
</dbReference>
<gene>
    <name evidence="3" type="ORF">UN63_15815</name>
</gene>
<dbReference type="Pfam" id="PF13279">
    <property type="entry name" value="4HBT_2"/>
    <property type="match status" value="1"/>
</dbReference>
<dbReference type="NCBIfam" id="TIGR02799">
    <property type="entry name" value="thio_ybgC"/>
    <property type="match status" value="1"/>
</dbReference>
<evidence type="ECO:0000256" key="1">
    <source>
        <dbReference type="ARBA" id="ARBA00005953"/>
    </source>
</evidence>
<dbReference type="EMBL" id="MPZM01000065">
    <property type="protein sequence ID" value="PPL14400.1"/>
    <property type="molecule type" value="Genomic_DNA"/>
</dbReference>
<dbReference type="FunFam" id="3.10.129.10:FF:000004">
    <property type="entry name" value="Tol-pal system-associated acyl-CoA thioesterase"/>
    <property type="match status" value="1"/>
</dbReference>
<dbReference type="Gene3D" id="3.10.129.10">
    <property type="entry name" value="Hotdog Thioesterase"/>
    <property type="match status" value="1"/>
</dbReference>
<protein>
    <submittedName>
        <fullName evidence="3">Tol-pal system-associated acyl-CoA thioesterase</fullName>
    </submittedName>
</protein>
<dbReference type="Proteomes" id="UP000242231">
    <property type="component" value="Unassembled WGS sequence"/>
</dbReference>
<sequence length="137" mass="15433">MTSDTTFDWPVRIYYEDTDAGGIVYNANYLKFMERARTEWLRSLGIEQDGLLDQGVAFVVRRAELDFLKPARFNDALKVTVTVKLLKRASIVFEQEILDDAGLSLVRGIVQIACVKIPHMKPFAIPEPLMGVLSGAR</sequence>
<dbReference type="GO" id="GO:0047617">
    <property type="term" value="F:fatty acyl-CoA hydrolase activity"/>
    <property type="evidence" value="ECO:0007669"/>
    <property type="project" value="TreeGrafter"/>
</dbReference>
<dbReference type="CDD" id="cd00586">
    <property type="entry name" value="4HBT"/>
    <property type="match status" value="1"/>
</dbReference>
<dbReference type="InterPro" id="IPR029069">
    <property type="entry name" value="HotDog_dom_sf"/>
</dbReference>
<evidence type="ECO:0000313" key="4">
    <source>
        <dbReference type="Proteomes" id="UP000242231"/>
    </source>
</evidence>
<accession>A0A2P5TI93</accession>
<dbReference type="PANTHER" id="PTHR31793">
    <property type="entry name" value="4-HYDROXYBENZOYL-COA THIOESTERASE FAMILY MEMBER"/>
    <property type="match status" value="1"/>
</dbReference>
<keyword evidence="4" id="KW-1185">Reference proteome</keyword>
<dbReference type="AlphaFoldDB" id="A0A2P5TI93"/>
<comment type="caution">
    <text evidence="3">The sequence shown here is derived from an EMBL/GenBank/DDBJ whole genome shotgun (WGS) entry which is preliminary data.</text>
</comment>
<dbReference type="InterPro" id="IPR014166">
    <property type="entry name" value="Tol-Pal_acyl-CoA_thioesterase"/>
</dbReference>